<proteinExistence type="predicted"/>
<name>A0ABT9E8W9_9PROT</name>
<comment type="caution">
    <text evidence="1">The sequence shown here is derived from an EMBL/GenBank/DDBJ whole genome shotgun (WGS) entry which is preliminary data.</text>
</comment>
<reference evidence="1 2" key="1">
    <citation type="submission" date="2023-08" db="EMBL/GenBank/DDBJ databases">
        <title>The draft genome sequence of Paracraurococcus sp. LOR1-02.</title>
        <authorList>
            <person name="Kingkaew E."/>
            <person name="Tanasupawat S."/>
        </authorList>
    </citation>
    <scope>NUCLEOTIDE SEQUENCE [LARGE SCALE GENOMIC DNA]</scope>
    <source>
        <strain evidence="1 2">LOR1-02</strain>
    </source>
</reference>
<evidence type="ECO:0008006" key="3">
    <source>
        <dbReference type="Google" id="ProtNLM"/>
    </source>
</evidence>
<evidence type="ECO:0000313" key="1">
    <source>
        <dbReference type="EMBL" id="MDO9712642.1"/>
    </source>
</evidence>
<dbReference type="Proteomes" id="UP001243009">
    <property type="component" value="Unassembled WGS sequence"/>
</dbReference>
<accession>A0ABT9E8W9</accession>
<organism evidence="1 2">
    <name type="scientific">Paracraurococcus lichenis</name>
    <dbReference type="NCBI Taxonomy" id="3064888"/>
    <lineage>
        <taxon>Bacteria</taxon>
        <taxon>Pseudomonadati</taxon>
        <taxon>Pseudomonadota</taxon>
        <taxon>Alphaproteobacteria</taxon>
        <taxon>Acetobacterales</taxon>
        <taxon>Roseomonadaceae</taxon>
        <taxon>Paracraurococcus</taxon>
    </lineage>
</organism>
<keyword evidence="2" id="KW-1185">Reference proteome</keyword>
<gene>
    <name evidence="1" type="ORF">Q7A36_30180</name>
</gene>
<protein>
    <recommendedName>
        <fullName evidence="3">WGR domain-containing protein</fullName>
    </recommendedName>
</protein>
<dbReference type="RefSeq" id="WP_305107499.1">
    <property type="nucleotide sequence ID" value="NZ_JAUTWS010000053.1"/>
</dbReference>
<dbReference type="EMBL" id="JAUTWS010000053">
    <property type="protein sequence ID" value="MDO9712642.1"/>
    <property type="molecule type" value="Genomic_DNA"/>
</dbReference>
<evidence type="ECO:0000313" key="2">
    <source>
        <dbReference type="Proteomes" id="UP001243009"/>
    </source>
</evidence>
<sequence length="82" mass="9273">MHLRTLIIERDDPEEPGLLIRRYARIGVCWEPTLGDWGWFRHNARGQVLSPMVGPFPAAEAAFEDALARLGGRWEEAEDAVS</sequence>